<dbReference type="EMBL" id="JAWDJW010005032">
    <property type="protein sequence ID" value="KAK3069954.1"/>
    <property type="molecule type" value="Genomic_DNA"/>
</dbReference>
<proteinExistence type="predicted"/>
<evidence type="ECO:0000313" key="1">
    <source>
        <dbReference type="EMBL" id="KAK3069954.1"/>
    </source>
</evidence>
<dbReference type="Proteomes" id="UP001186974">
    <property type="component" value="Unassembled WGS sequence"/>
</dbReference>
<reference evidence="1" key="1">
    <citation type="submission" date="2024-09" db="EMBL/GenBank/DDBJ databases">
        <title>Black Yeasts Isolated from many extreme environments.</title>
        <authorList>
            <person name="Coleine C."/>
            <person name="Stajich J.E."/>
            <person name="Selbmann L."/>
        </authorList>
    </citation>
    <scope>NUCLEOTIDE SEQUENCE</scope>
    <source>
        <strain evidence="1">CCFEE 5737</strain>
    </source>
</reference>
<name>A0ACC3DGC3_9PEZI</name>
<keyword evidence="2" id="KW-1185">Reference proteome</keyword>
<gene>
    <name evidence="1" type="ORF">LTS18_000186</name>
</gene>
<sequence>MLDPTGRSTSRQGSNDQSGTRHHVDEAHSLVPTEGITLSAASSATAAPVTAATNGKSDSLIAQMLGGTMGGAGGAKPSTPAAPAAGASGATPAAAGSGDASMAGMDTGGGERMSF</sequence>
<organism evidence="1 2">
    <name type="scientific">Coniosporium uncinatum</name>
    <dbReference type="NCBI Taxonomy" id="93489"/>
    <lineage>
        <taxon>Eukaryota</taxon>
        <taxon>Fungi</taxon>
        <taxon>Dikarya</taxon>
        <taxon>Ascomycota</taxon>
        <taxon>Pezizomycotina</taxon>
        <taxon>Dothideomycetes</taxon>
        <taxon>Dothideomycetes incertae sedis</taxon>
        <taxon>Coniosporium</taxon>
    </lineage>
</organism>
<evidence type="ECO:0000313" key="2">
    <source>
        <dbReference type="Proteomes" id="UP001186974"/>
    </source>
</evidence>
<accession>A0ACC3DGC3</accession>
<comment type="caution">
    <text evidence="1">The sequence shown here is derived from an EMBL/GenBank/DDBJ whole genome shotgun (WGS) entry which is preliminary data.</text>
</comment>
<protein>
    <submittedName>
        <fullName evidence="1">Uncharacterized protein</fullName>
    </submittedName>
</protein>